<keyword evidence="7 16" id="KW-0479">Metal-binding</keyword>
<dbReference type="Pfam" id="PF00122">
    <property type="entry name" value="E1-E2_ATPase"/>
    <property type="match status" value="1"/>
</dbReference>
<keyword evidence="2 16" id="KW-0813">Transport</keyword>
<feature type="transmembrane region" description="Helical" evidence="16">
    <location>
        <begin position="226"/>
        <end position="250"/>
    </location>
</feature>
<organism evidence="19 20">
    <name type="scientific">Rhodococcus antarcticus</name>
    <dbReference type="NCBI Taxonomy" id="2987751"/>
    <lineage>
        <taxon>Bacteria</taxon>
        <taxon>Bacillati</taxon>
        <taxon>Actinomycetota</taxon>
        <taxon>Actinomycetes</taxon>
        <taxon>Mycobacteriales</taxon>
        <taxon>Nocardiaceae</taxon>
        <taxon>Rhodococcus</taxon>
    </lineage>
</organism>
<evidence type="ECO:0000256" key="2">
    <source>
        <dbReference type="ARBA" id="ARBA00022448"/>
    </source>
</evidence>
<evidence type="ECO:0000259" key="18">
    <source>
        <dbReference type="Pfam" id="PF00122"/>
    </source>
</evidence>
<feature type="binding site" evidence="16">
    <location>
        <position position="351"/>
    </location>
    <ligand>
        <name>ATP</name>
        <dbReference type="ChEBI" id="CHEBI:30616"/>
    </ligand>
</feature>
<dbReference type="Gene3D" id="3.40.1110.10">
    <property type="entry name" value="Calcium-transporting ATPase, cytoplasmic domain N"/>
    <property type="match status" value="1"/>
</dbReference>
<feature type="compositionally biased region" description="Polar residues" evidence="17">
    <location>
        <begin position="1"/>
        <end position="17"/>
    </location>
</feature>
<dbReference type="EC" id="7.2.2.6" evidence="16"/>
<dbReference type="EMBL" id="CP110615">
    <property type="protein sequence ID" value="UZJ25704.1"/>
    <property type="molecule type" value="Genomic_DNA"/>
</dbReference>
<feature type="binding site" evidence="16">
    <location>
        <begin position="385"/>
        <end position="392"/>
    </location>
    <ligand>
        <name>ATP</name>
        <dbReference type="ChEBI" id="CHEBI:30616"/>
    </ligand>
</feature>
<evidence type="ECO:0000256" key="17">
    <source>
        <dbReference type="SAM" id="MobiDB-lite"/>
    </source>
</evidence>
<feature type="binding site" evidence="16">
    <location>
        <position position="403"/>
    </location>
    <ligand>
        <name>ATP</name>
        <dbReference type="ChEBI" id="CHEBI:30616"/>
    </ligand>
</feature>
<dbReference type="InterPro" id="IPR036412">
    <property type="entry name" value="HAD-like_sf"/>
</dbReference>
<dbReference type="SUPFAM" id="SSF56784">
    <property type="entry name" value="HAD-like"/>
    <property type="match status" value="1"/>
</dbReference>
<dbReference type="InterPro" id="IPR044492">
    <property type="entry name" value="P_typ_ATPase_HD_dom"/>
</dbReference>
<comment type="function">
    <text evidence="16">Part of the high-affinity ATP-driven potassium transport (or Kdp) system, which catalyzes the hydrolysis of ATP coupled with the electrogenic transport of potassium into the cytoplasm. This subunit is responsible for energy coupling to the transport system and for the release of the potassium ions to the cytoplasm.</text>
</comment>
<evidence type="ECO:0000256" key="1">
    <source>
        <dbReference type="ARBA" id="ARBA00004651"/>
    </source>
</evidence>
<dbReference type="Gene3D" id="3.40.50.1000">
    <property type="entry name" value="HAD superfamily/HAD-like"/>
    <property type="match status" value="1"/>
</dbReference>
<evidence type="ECO:0000256" key="10">
    <source>
        <dbReference type="ARBA" id="ARBA00022842"/>
    </source>
</evidence>
<feature type="binding site" evidence="16">
    <location>
        <position position="531"/>
    </location>
    <ligand>
        <name>Mg(2+)</name>
        <dbReference type="ChEBI" id="CHEBI:18420"/>
    </ligand>
</feature>
<evidence type="ECO:0000256" key="14">
    <source>
        <dbReference type="ARBA" id="ARBA00023065"/>
    </source>
</evidence>
<evidence type="ECO:0000256" key="13">
    <source>
        <dbReference type="ARBA" id="ARBA00022989"/>
    </source>
</evidence>
<feature type="transmembrane region" description="Helical" evidence="16">
    <location>
        <begin position="50"/>
        <end position="68"/>
    </location>
</feature>
<evidence type="ECO:0000313" key="19">
    <source>
        <dbReference type="EMBL" id="UZJ25704.1"/>
    </source>
</evidence>
<dbReference type="InterPro" id="IPR023299">
    <property type="entry name" value="ATPase_P-typ_cyto_dom_N"/>
</dbReference>
<feature type="region of interest" description="Disordered" evidence="17">
    <location>
        <begin position="1"/>
        <end position="24"/>
    </location>
</feature>
<dbReference type="PRINTS" id="PR00119">
    <property type="entry name" value="CATATPASE"/>
</dbReference>
<dbReference type="NCBIfam" id="TIGR01494">
    <property type="entry name" value="ATPase_P-type"/>
    <property type="match status" value="2"/>
</dbReference>
<comment type="similarity">
    <text evidence="16">Belongs to the cation transport ATPase (P-type) (TC 3.A.3) family. Type IA subfamily.</text>
</comment>
<evidence type="ECO:0000256" key="5">
    <source>
        <dbReference type="ARBA" id="ARBA00022553"/>
    </source>
</evidence>
<evidence type="ECO:0000256" key="8">
    <source>
        <dbReference type="ARBA" id="ARBA00022741"/>
    </source>
</evidence>
<feature type="active site" description="4-aspartylphosphate intermediate" evidence="16">
    <location>
        <position position="314"/>
    </location>
</feature>
<dbReference type="CDD" id="cd02078">
    <property type="entry name" value="P-type_ATPase_K"/>
    <property type="match status" value="1"/>
</dbReference>
<keyword evidence="20" id="KW-1185">Reference proteome</keyword>
<keyword evidence="4 16" id="KW-0633">Potassium transport</keyword>
<feature type="transmembrane region" description="Helical" evidence="16">
    <location>
        <begin position="600"/>
        <end position="623"/>
    </location>
</feature>
<feature type="transmembrane region" description="Helical" evidence="16">
    <location>
        <begin position="669"/>
        <end position="692"/>
    </location>
</feature>
<keyword evidence="6 16" id="KW-0812">Transmembrane</keyword>
<feature type="transmembrane region" description="Helical" evidence="16">
    <location>
        <begin position="629"/>
        <end position="649"/>
    </location>
</feature>
<keyword evidence="10 16" id="KW-0460">Magnesium</keyword>
<keyword evidence="11 16" id="KW-0630">Potassium</keyword>
<dbReference type="InterPro" id="IPR023214">
    <property type="entry name" value="HAD_sf"/>
</dbReference>
<evidence type="ECO:0000256" key="6">
    <source>
        <dbReference type="ARBA" id="ARBA00022692"/>
    </source>
</evidence>
<evidence type="ECO:0000256" key="12">
    <source>
        <dbReference type="ARBA" id="ARBA00022967"/>
    </source>
</evidence>
<evidence type="ECO:0000313" key="20">
    <source>
        <dbReference type="Proteomes" id="UP001164965"/>
    </source>
</evidence>
<dbReference type="HAMAP" id="MF_00285">
    <property type="entry name" value="KdpB"/>
    <property type="match status" value="1"/>
</dbReference>
<evidence type="ECO:0000256" key="15">
    <source>
        <dbReference type="ARBA" id="ARBA00023136"/>
    </source>
</evidence>
<evidence type="ECO:0000256" key="16">
    <source>
        <dbReference type="HAMAP-Rule" id="MF_00285"/>
    </source>
</evidence>
<feature type="binding site" evidence="16">
    <location>
        <position position="355"/>
    </location>
    <ligand>
        <name>ATP</name>
        <dbReference type="ChEBI" id="CHEBI:30616"/>
    </ligand>
</feature>
<gene>
    <name evidence="16 19" type="primary">kdpB</name>
    <name evidence="19" type="ORF">RHODO2019_04425</name>
</gene>
<dbReference type="InterPro" id="IPR059000">
    <property type="entry name" value="ATPase_P-type_domA"/>
</dbReference>
<dbReference type="Gene3D" id="2.70.150.10">
    <property type="entry name" value="Calcium-transporting ATPase, cytoplasmic transduction domain A"/>
    <property type="match status" value="1"/>
</dbReference>
<dbReference type="SFLD" id="SFLDS00003">
    <property type="entry name" value="Haloacid_Dehalogenase"/>
    <property type="match status" value="1"/>
</dbReference>
<dbReference type="SUPFAM" id="SSF81665">
    <property type="entry name" value="Calcium ATPase, transmembrane domain M"/>
    <property type="match status" value="1"/>
</dbReference>
<feature type="transmembrane region" description="Helical" evidence="16">
    <location>
        <begin position="74"/>
        <end position="92"/>
    </location>
</feature>
<dbReference type="InterPro" id="IPR006391">
    <property type="entry name" value="P-type_ATPase_bsu_IA"/>
</dbReference>
<accession>A0ABY6P221</accession>
<comment type="catalytic activity">
    <reaction evidence="16">
        <text>K(+)(out) + ATP + H2O = K(+)(in) + ADP + phosphate + H(+)</text>
        <dbReference type="Rhea" id="RHEA:16777"/>
        <dbReference type="ChEBI" id="CHEBI:15377"/>
        <dbReference type="ChEBI" id="CHEBI:15378"/>
        <dbReference type="ChEBI" id="CHEBI:29103"/>
        <dbReference type="ChEBI" id="CHEBI:30616"/>
        <dbReference type="ChEBI" id="CHEBI:43474"/>
        <dbReference type="ChEBI" id="CHEBI:456216"/>
        <dbReference type="EC" id="7.2.2.6"/>
    </reaction>
</comment>
<keyword evidence="12 16" id="KW-1278">Translocase</keyword>
<comment type="subunit">
    <text evidence="16">The system is composed of three essential subunits: KdpA, KdpB and KdpC.</text>
</comment>
<dbReference type="InterPro" id="IPR008250">
    <property type="entry name" value="ATPase_P-typ_transduc_dom_A_sf"/>
</dbReference>
<name>A0ABY6P221_9NOCA</name>
<dbReference type="Proteomes" id="UP001164965">
    <property type="component" value="Chromosome"/>
</dbReference>
<evidence type="ECO:0000256" key="7">
    <source>
        <dbReference type="ARBA" id="ARBA00022723"/>
    </source>
</evidence>
<dbReference type="SUPFAM" id="SSF81653">
    <property type="entry name" value="Calcium ATPase, transduction domain A"/>
    <property type="match status" value="1"/>
</dbReference>
<evidence type="ECO:0000256" key="4">
    <source>
        <dbReference type="ARBA" id="ARBA00022538"/>
    </source>
</evidence>
<keyword evidence="3 16" id="KW-1003">Cell membrane</keyword>
<dbReference type="PANTHER" id="PTHR43743:SF1">
    <property type="entry name" value="POTASSIUM-TRANSPORTING ATPASE ATP-BINDING SUBUNIT"/>
    <property type="match status" value="1"/>
</dbReference>
<dbReference type="PANTHER" id="PTHR43743">
    <property type="entry name" value="POTASSIUM-TRANSPORTING ATPASE ATP-BINDING SUBUNIT"/>
    <property type="match status" value="1"/>
</dbReference>
<dbReference type="InterPro" id="IPR018303">
    <property type="entry name" value="ATPase_P-typ_P_site"/>
</dbReference>
<dbReference type="InterPro" id="IPR001757">
    <property type="entry name" value="P_typ_ATPase"/>
</dbReference>
<dbReference type="SFLD" id="SFLDG00002">
    <property type="entry name" value="C1.7:_P-type_atpase_like"/>
    <property type="match status" value="1"/>
</dbReference>
<keyword evidence="9 16" id="KW-0067">ATP-binding</keyword>
<proteinExistence type="inferred from homology"/>
<keyword evidence="8 16" id="KW-0547">Nucleotide-binding</keyword>
<dbReference type="Pfam" id="PF00702">
    <property type="entry name" value="Hydrolase"/>
    <property type="match status" value="1"/>
</dbReference>
<keyword evidence="15 16" id="KW-0472">Membrane</keyword>
<dbReference type="PROSITE" id="PS00154">
    <property type="entry name" value="ATPASE_E1_E2"/>
    <property type="match status" value="1"/>
</dbReference>
<dbReference type="InterPro" id="IPR023298">
    <property type="entry name" value="ATPase_P-typ_TM_dom_sf"/>
</dbReference>
<reference evidence="19" key="1">
    <citation type="submission" date="2022-10" db="EMBL/GenBank/DDBJ databases">
        <title>Rhodococcus sp.75.</title>
        <authorList>
            <person name="Sun M."/>
        </authorList>
    </citation>
    <scope>NUCLEOTIDE SEQUENCE</scope>
    <source>
        <strain evidence="19">75</strain>
    </source>
</reference>
<dbReference type="NCBIfam" id="TIGR01497">
    <property type="entry name" value="kdpB"/>
    <property type="match status" value="1"/>
</dbReference>
<evidence type="ECO:0000256" key="3">
    <source>
        <dbReference type="ARBA" id="ARBA00022475"/>
    </source>
</evidence>
<protein>
    <recommendedName>
        <fullName evidence="16">Potassium-transporting ATPase ATP-binding subunit</fullName>
        <ecNumber evidence="16">7.2.2.6</ecNumber>
    </recommendedName>
    <alternativeName>
        <fullName evidence="16">ATP phosphohydrolase [potassium-transporting] B chain</fullName>
    </alternativeName>
    <alternativeName>
        <fullName evidence="16">Potassium-binding and translocating subunit B</fullName>
    </alternativeName>
    <alternativeName>
        <fullName evidence="16">Potassium-translocating ATPase B chain</fullName>
    </alternativeName>
</protein>
<dbReference type="RefSeq" id="WP_265383808.1">
    <property type="nucleotide sequence ID" value="NZ_CP110615.1"/>
</dbReference>
<keyword evidence="13 16" id="KW-1133">Transmembrane helix</keyword>
<keyword evidence="14 16" id="KW-0406">Ion transport</keyword>
<comment type="subcellular location">
    <subcellularLocation>
        <location evidence="1 16">Cell membrane</location>
        <topology evidence="1 16">Multi-pass membrane protein</topology>
    </subcellularLocation>
</comment>
<feature type="binding site" evidence="16">
    <location>
        <position position="535"/>
    </location>
    <ligand>
        <name>Mg(2+)</name>
        <dbReference type="ChEBI" id="CHEBI:18420"/>
    </ligand>
</feature>
<dbReference type="SFLD" id="SFLDF00027">
    <property type="entry name" value="p-type_atpase"/>
    <property type="match status" value="1"/>
</dbReference>
<sequence>MSSTALQDAPSPSSTPTEGKVGSGLFDPRQLLTSLPGAFRKLDPRHQARNPVMFVVLVGSALSTVLAVKDPSVFAWLIAAWLWFTVLFANLAESVAEGRGKAQAATLRAAKKDTIARRLGEDGTETEVPGTELTLGDRVVVEAGGTIPGDGDVVEGIATVDESAITGESAPVIRESGGDRCAVTGGTTVLSDRIVMQISSKPGESFVDRMIALVEGAARQKTPNEIALNILLASLTIVFLLAVVSIGPMALYGGRAQDPIKLIALLVCLIPTTIGALLSAIGIAGMDRLVQRNVLAMSGRAVEAAGDIDVLLMDKTGTITFGNRRATALVPVGGVEPAELARAARLSSLADETPEGRSVIDLCAAEHGLPSEATAHELRAEFVPFTAQTRMSGLDLPGIEVRKGASGSVIAWVVEHGGSTAADVTGAVTTISNRGGTPLVVAEKHGSGAARVLGVIQLSDVVKPGIAERFAELREMGIRTVMVTGDNPLTAAAIAAEAGVDDVLSEATPEDKLALIRTEQEGGRLVAMTGDGTNDAPALAQADVGVAMNTGTSAAKEAANMVDLDSDPTKLIEVVQIGKQLLITRGALTTFSLANDLAKYFAILPALFSGVYPALGSLNIMRLSSPESAILSAVIFNALVIVGLIPLALKGVRYRPTTAAKMLQRNITVYGLGGVVVPFAGIYVIDLLVRLIPGIG</sequence>
<feature type="transmembrane region" description="Helical" evidence="16">
    <location>
        <begin position="262"/>
        <end position="284"/>
    </location>
</feature>
<evidence type="ECO:0000256" key="11">
    <source>
        <dbReference type="ARBA" id="ARBA00022958"/>
    </source>
</evidence>
<keyword evidence="5 16" id="KW-0597">Phosphoprotein</keyword>
<evidence type="ECO:0000256" key="9">
    <source>
        <dbReference type="ARBA" id="ARBA00022840"/>
    </source>
</evidence>
<feature type="domain" description="P-type ATPase A" evidence="18">
    <location>
        <begin position="113"/>
        <end position="215"/>
    </location>
</feature>